<protein>
    <submittedName>
        <fullName evidence="2">Serine/threonine protein phosphatase</fullName>
    </submittedName>
</protein>
<evidence type="ECO:0000259" key="1">
    <source>
        <dbReference type="Pfam" id="PF00149"/>
    </source>
</evidence>
<organism evidence="2 3">
    <name type="scientific">Ureibacillus endophyticus</name>
    <dbReference type="NCBI Taxonomy" id="1978490"/>
    <lineage>
        <taxon>Bacteria</taxon>
        <taxon>Bacillati</taxon>
        <taxon>Bacillota</taxon>
        <taxon>Bacilli</taxon>
        <taxon>Bacillales</taxon>
        <taxon>Caryophanaceae</taxon>
        <taxon>Ureibacillus</taxon>
    </lineage>
</organism>
<dbReference type="InterPro" id="IPR050126">
    <property type="entry name" value="Ap4A_hydrolase"/>
</dbReference>
<feature type="domain" description="Calcineurin-like phosphoesterase" evidence="1">
    <location>
        <begin position="8"/>
        <end position="204"/>
    </location>
</feature>
<dbReference type="InterPro" id="IPR004843">
    <property type="entry name" value="Calcineurin-like_PHP"/>
</dbReference>
<dbReference type="PANTHER" id="PTHR42850:SF4">
    <property type="entry name" value="ZINC-DEPENDENT ENDOPOLYPHOSPHATASE"/>
    <property type="match status" value="1"/>
</dbReference>
<reference evidence="2 3" key="1">
    <citation type="journal article" date="2016" name="Antonie Van Leeuwenhoek">
        <title>Lysinibacillus endophyticus sp. nov., an indole-3-acetic acid producing endophytic bacterium isolated from corn root (Zea mays cv. Xinken-5).</title>
        <authorList>
            <person name="Yu J."/>
            <person name="Guan X."/>
            <person name="Liu C."/>
            <person name="Xiang W."/>
            <person name="Yu Z."/>
            <person name="Liu X."/>
            <person name="Wang G."/>
        </authorList>
    </citation>
    <scope>NUCLEOTIDE SEQUENCE [LARGE SCALE GENOMIC DNA]</scope>
    <source>
        <strain evidence="2 3">DSM 100506</strain>
    </source>
</reference>
<sequence length="260" mass="29956">MGCVWMEKVFVIGDIHGSFDLLEKLLTYWNPEEEQLVFLGDYIDRGPDSLKVLKKVIELSDQYDIVTLCGNHEQIFLNWLDKPEEVSQFYFNQKVGGIATVQSFFDVPDLNIASDNFSVKELTESIRKNNSDIIRFIKKLRSFYLWEPYLFVHAGIDANVENFRETKFDDYFWIREEFFSNPHLAKEIVVFGHTPTPLLNTDQSSDVWVSPDKKKIGIDGGGAIYEKGQLHGLVFSNNTKEIIIYSASRSDDVKTTSMVL</sequence>
<gene>
    <name evidence="2" type="ORF">D8M03_08185</name>
</gene>
<dbReference type="InterPro" id="IPR029052">
    <property type="entry name" value="Metallo-depent_PP-like"/>
</dbReference>
<dbReference type="InterPro" id="IPR006186">
    <property type="entry name" value="Ser/Thr-sp_prot-phosphatase"/>
</dbReference>
<dbReference type="Gene3D" id="3.60.21.10">
    <property type="match status" value="1"/>
</dbReference>
<keyword evidence="3" id="KW-1185">Reference proteome</keyword>
<dbReference type="GO" id="GO:0016791">
    <property type="term" value="F:phosphatase activity"/>
    <property type="evidence" value="ECO:0007669"/>
    <property type="project" value="TreeGrafter"/>
</dbReference>
<dbReference type="AlphaFoldDB" id="A0A494Z3Z2"/>
<dbReference type="CDD" id="cd00144">
    <property type="entry name" value="MPP_PPP_family"/>
    <property type="match status" value="1"/>
</dbReference>
<dbReference type="GO" id="GO:0008803">
    <property type="term" value="F:bis(5'-nucleosyl)-tetraphosphatase (symmetrical) activity"/>
    <property type="evidence" value="ECO:0007669"/>
    <property type="project" value="TreeGrafter"/>
</dbReference>
<dbReference type="EMBL" id="RBZN01000015">
    <property type="protein sequence ID" value="RKQ17255.1"/>
    <property type="molecule type" value="Genomic_DNA"/>
</dbReference>
<dbReference type="GO" id="GO:0110154">
    <property type="term" value="P:RNA decapping"/>
    <property type="evidence" value="ECO:0007669"/>
    <property type="project" value="TreeGrafter"/>
</dbReference>
<dbReference type="SUPFAM" id="SSF56300">
    <property type="entry name" value="Metallo-dependent phosphatases"/>
    <property type="match status" value="1"/>
</dbReference>
<name>A0A494Z3Z2_9BACL</name>
<comment type="caution">
    <text evidence="2">The sequence shown here is derived from an EMBL/GenBank/DDBJ whole genome shotgun (WGS) entry which is preliminary data.</text>
</comment>
<dbReference type="PANTHER" id="PTHR42850">
    <property type="entry name" value="METALLOPHOSPHOESTERASE"/>
    <property type="match status" value="1"/>
</dbReference>
<evidence type="ECO:0000313" key="2">
    <source>
        <dbReference type="EMBL" id="RKQ17255.1"/>
    </source>
</evidence>
<dbReference type="Proteomes" id="UP000272238">
    <property type="component" value="Unassembled WGS sequence"/>
</dbReference>
<dbReference type="Pfam" id="PF00149">
    <property type="entry name" value="Metallophos"/>
    <property type="match status" value="1"/>
</dbReference>
<proteinExistence type="predicted"/>
<dbReference type="OrthoDB" id="384253at2"/>
<evidence type="ECO:0000313" key="3">
    <source>
        <dbReference type="Proteomes" id="UP000272238"/>
    </source>
</evidence>
<dbReference type="PRINTS" id="PR00114">
    <property type="entry name" value="STPHPHTASE"/>
</dbReference>
<dbReference type="GO" id="GO:0005737">
    <property type="term" value="C:cytoplasm"/>
    <property type="evidence" value="ECO:0007669"/>
    <property type="project" value="TreeGrafter"/>
</dbReference>
<accession>A0A494Z3Z2</accession>